<keyword evidence="3" id="KW-1185">Reference proteome</keyword>
<dbReference type="AlphaFoldDB" id="A0A1M5G9W0"/>
<accession>A0A1M5G9W0</accession>
<protein>
    <submittedName>
        <fullName evidence="2">Uncharacterized protein</fullName>
    </submittedName>
</protein>
<reference evidence="3" key="1">
    <citation type="submission" date="2016-11" db="EMBL/GenBank/DDBJ databases">
        <authorList>
            <person name="Varghese N."/>
            <person name="Submissions S."/>
        </authorList>
    </citation>
    <scope>NUCLEOTIDE SEQUENCE [LARGE SCALE GENOMIC DNA]</scope>
    <source>
        <strain evidence="3">DSM 29326</strain>
    </source>
</reference>
<organism evidence="2 3">
    <name type="scientific">Loktanella atrilutea</name>
    <dbReference type="NCBI Taxonomy" id="366533"/>
    <lineage>
        <taxon>Bacteria</taxon>
        <taxon>Pseudomonadati</taxon>
        <taxon>Pseudomonadota</taxon>
        <taxon>Alphaproteobacteria</taxon>
        <taxon>Rhodobacterales</taxon>
        <taxon>Roseobacteraceae</taxon>
        <taxon>Loktanella</taxon>
    </lineage>
</organism>
<feature type="region of interest" description="Disordered" evidence="1">
    <location>
        <begin position="1"/>
        <end position="68"/>
    </location>
</feature>
<evidence type="ECO:0000313" key="2">
    <source>
        <dbReference type="EMBL" id="SHG00509.1"/>
    </source>
</evidence>
<proteinExistence type="predicted"/>
<evidence type="ECO:0000313" key="3">
    <source>
        <dbReference type="Proteomes" id="UP000183987"/>
    </source>
</evidence>
<evidence type="ECO:0000256" key="1">
    <source>
        <dbReference type="SAM" id="MobiDB-lite"/>
    </source>
</evidence>
<dbReference type="Proteomes" id="UP000183987">
    <property type="component" value="Unassembled WGS sequence"/>
</dbReference>
<gene>
    <name evidence="2" type="ORF">SAMN05444339_1452</name>
</gene>
<sequence>MAEGPQPGSERQGAGHAEREDGPGRCGRKPVCRLEPEKRGDAPKGQARGHAMHRGHYSQTISPWICAQ</sequence>
<name>A0A1M5G9W0_LOKAT</name>
<dbReference type="EMBL" id="FQUE01000045">
    <property type="protein sequence ID" value="SHG00509.1"/>
    <property type="molecule type" value="Genomic_DNA"/>
</dbReference>
<feature type="compositionally biased region" description="Basic and acidic residues" evidence="1">
    <location>
        <begin position="32"/>
        <end position="42"/>
    </location>
</feature>